<evidence type="ECO:0000313" key="1">
    <source>
        <dbReference type="EMBL" id="MWB97834.1"/>
    </source>
</evidence>
<proteinExistence type="predicted"/>
<evidence type="ECO:0000313" key="2">
    <source>
        <dbReference type="Proteomes" id="UP000438182"/>
    </source>
</evidence>
<dbReference type="InterPro" id="IPR016888">
    <property type="entry name" value="UCP028498"/>
</dbReference>
<keyword evidence="2" id="KW-1185">Reference proteome</keyword>
<sequence length="133" mass="13785">MSDVGGGSSGRTRWTGPELGAFQAAFSLHLTAGASGPDAPEVEIGMVVSGGEVYVRAQRGIASQWYRASKRHGSGRVRLGDVSFDVLLSDAAPSALPAIDDAYRRKYGGLASFGPGARAATLRLDPRRPAGAI</sequence>
<protein>
    <submittedName>
        <fullName evidence="1">DUF2255 family protein</fullName>
    </submittedName>
</protein>
<name>A0A6I4P3M2_9MICO</name>
<dbReference type="AlphaFoldDB" id="A0A6I4P3M2"/>
<dbReference type="EMBL" id="WSTA01000013">
    <property type="protein sequence ID" value="MWB97834.1"/>
    <property type="molecule type" value="Genomic_DNA"/>
</dbReference>
<dbReference type="Proteomes" id="UP000438182">
    <property type="component" value="Unassembled WGS sequence"/>
</dbReference>
<dbReference type="Pfam" id="PF10012">
    <property type="entry name" value="DUF2255"/>
    <property type="match status" value="1"/>
</dbReference>
<reference evidence="1 2" key="1">
    <citation type="submission" date="2019-12" db="EMBL/GenBank/DDBJ databases">
        <authorList>
            <person name="Kim Y.S."/>
        </authorList>
    </citation>
    <scope>NUCLEOTIDE SEQUENCE [LARGE SCALE GENOMIC DNA]</scope>
    <source>
        <strain evidence="1 2">MMS17-SY077</strain>
    </source>
</reference>
<accession>A0A6I4P3M2</accession>
<comment type="caution">
    <text evidence="1">The sequence shown here is derived from an EMBL/GenBank/DDBJ whole genome shotgun (WGS) entry which is preliminary data.</text>
</comment>
<organism evidence="1 2">
    <name type="scientific">Agromyces seonyuensis</name>
    <dbReference type="NCBI Taxonomy" id="2662446"/>
    <lineage>
        <taxon>Bacteria</taxon>
        <taxon>Bacillati</taxon>
        <taxon>Actinomycetota</taxon>
        <taxon>Actinomycetes</taxon>
        <taxon>Micrococcales</taxon>
        <taxon>Microbacteriaceae</taxon>
        <taxon>Agromyces</taxon>
    </lineage>
</organism>
<gene>
    <name evidence="1" type="ORF">GB864_04610</name>
</gene>
<dbReference type="RefSeq" id="WP_160423176.1">
    <property type="nucleotide sequence ID" value="NZ_WSTA01000013.1"/>
</dbReference>